<evidence type="ECO:0000256" key="1">
    <source>
        <dbReference type="ARBA" id="ARBA00007764"/>
    </source>
</evidence>
<name>A0AAJ6YXK7_9HYME</name>
<evidence type="ECO:0000313" key="5">
    <source>
        <dbReference type="RefSeq" id="XP_011506224.1"/>
    </source>
</evidence>
<feature type="compositionally biased region" description="Acidic residues" evidence="2">
    <location>
        <begin position="221"/>
        <end position="234"/>
    </location>
</feature>
<dbReference type="InterPro" id="IPR006993">
    <property type="entry name" value="Glut_rich_SH3-bd"/>
</dbReference>
<dbReference type="InterPro" id="IPR036249">
    <property type="entry name" value="Thioredoxin-like_sf"/>
</dbReference>
<accession>A0AAJ6YXK7</accession>
<reference evidence="4 5" key="1">
    <citation type="submission" date="2025-04" db="UniProtKB">
        <authorList>
            <consortium name="RefSeq"/>
        </authorList>
    </citation>
    <scope>IDENTIFICATION</scope>
</reference>
<dbReference type="SUPFAM" id="SSF52833">
    <property type="entry name" value="Thioredoxin-like"/>
    <property type="match status" value="1"/>
</dbReference>
<comment type="similarity">
    <text evidence="1">Belongs to the SH3BGR family.</text>
</comment>
<dbReference type="PROSITE" id="PS51354">
    <property type="entry name" value="GLUTAREDOXIN_2"/>
    <property type="match status" value="1"/>
</dbReference>
<dbReference type="Gene3D" id="3.40.30.10">
    <property type="entry name" value="Glutaredoxin"/>
    <property type="match status" value="1"/>
</dbReference>
<dbReference type="GO" id="GO:0005737">
    <property type="term" value="C:cytoplasm"/>
    <property type="evidence" value="ECO:0007669"/>
    <property type="project" value="TreeGrafter"/>
</dbReference>
<dbReference type="InterPro" id="IPR051033">
    <property type="entry name" value="SH3BGR"/>
</dbReference>
<gene>
    <name evidence="4 5" type="primary">LOC105368796</name>
</gene>
<dbReference type="Pfam" id="PF04908">
    <property type="entry name" value="SH3BGR"/>
    <property type="match status" value="1"/>
</dbReference>
<sequence>MLFVHPMLTGMRELLALRYATISRRRNRRVRARIGLRLIGTNGCERALASKRKFYRVKKRQQRVLMILESKNVEYEVIDITEPGKEAEKEFMQLNGMAKESKYPLPPQIFNDEDYCGDYEDFDEANEMDELEKFLKGAVNSNDENTENKSQSSDIHQNGNSSSREPSADKDPAETLAKGAEERRVPEGDNDKSSDNVKRSGSETEIKDLSEDLDLEKNDDANDDATTENQENEE</sequence>
<dbReference type="CDD" id="cd03030">
    <property type="entry name" value="GRX_SH3BGR"/>
    <property type="match status" value="1"/>
</dbReference>
<feature type="compositionally biased region" description="Basic and acidic residues" evidence="2">
    <location>
        <begin position="166"/>
        <end position="220"/>
    </location>
</feature>
<dbReference type="PANTHER" id="PTHR12232:SF15">
    <property type="entry name" value="SH3 DOMAIN-BINDING GLUTAMIC ACID-RICH PROTEIN HOMOLOG"/>
    <property type="match status" value="1"/>
</dbReference>
<dbReference type="PANTHER" id="PTHR12232">
    <property type="entry name" value="SH3 DOMAIN-BINDING GLUTAMIC ACID-RICH-LIKE PROTEIN"/>
    <property type="match status" value="1"/>
</dbReference>
<organism evidence="3 5">
    <name type="scientific">Ceratosolen solmsi marchali</name>
    <dbReference type="NCBI Taxonomy" id="326594"/>
    <lineage>
        <taxon>Eukaryota</taxon>
        <taxon>Metazoa</taxon>
        <taxon>Ecdysozoa</taxon>
        <taxon>Arthropoda</taxon>
        <taxon>Hexapoda</taxon>
        <taxon>Insecta</taxon>
        <taxon>Pterygota</taxon>
        <taxon>Neoptera</taxon>
        <taxon>Endopterygota</taxon>
        <taxon>Hymenoptera</taxon>
        <taxon>Apocrita</taxon>
        <taxon>Proctotrupomorpha</taxon>
        <taxon>Chalcidoidea</taxon>
        <taxon>Agaonidae</taxon>
        <taxon>Agaoninae</taxon>
        <taxon>Ceratosolen</taxon>
    </lineage>
</organism>
<proteinExistence type="inferred from homology"/>
<dbReference type="GeneID" id="105368796"/>
<dbReference type="Proteomes" id="UP000695007">
    <property type="component" value="Unplaced"/>
</dbReference>
<dbReference type="AlphaFoldDB" id="A0AAJ6YXK7"/>
<feature type="region of interest" description="Disordered" evidence="2">
    <location>
        <begin position="141"/>
        <end position="234"/>
    </location>
</feature>
<evidence type="ECO:0000313" key="4">
    <source>
        <dbReference type="RefSeq" id="XP_011506223.1"/>
    </source>
</evidence>
<dbReference type="RefSeq" id="XP_011506223.1">
    <property type="nucleotide sequence ID" value="XM_011507921.1"/>
</dbReference>
<feature type="compositionally biased region" description="Polar residues" evidence="2">
    <location>
        <begin position="141"/>
        <end position="165"/>
    </location>
</feature>
<keyword evidence="3" id="KW-1185">Reference proteome</keyword>
<dbReference type="RefSeq" id="XP_011506224.1">
    <property type="nucleotide sequence ID" value="XM_011507922.1"/>
</dbReference>
<evidence type="ECO:0000256" key="2">
    <source>
        <dbReference type="SAM" id="MobiDB-lite"/>
    </source>
</evidence>
<dbReference type="KEGG" id="csol:105368796"/>
<evidence type="ECO:0000313" key="3">
    <source>
        <dbReference type="Proteomes" id="UP000695007"/>
    </source>
</evidence>
<protein>
    <submittedName>
        <fullName evidence="4 5">SH3 domain-binding glutamic acid-rich protein homolog isoform X1</fullName>
    </submittedName>
</protein>